<feature type="non-terminal residue" evidence="1">
    <location>
        <position position="266"/>
    </location>
</feature>
<proteinExistence type="predicted"/>
<accession>X0V2R9</accession>
<dbReference type="EMBL" id="BARS01026895">
    <property type="protein sequence ID" value="GAG05712.1"/>
    <property type="molecule type" value="Genomic_DNA"/>
</dbReference>
<reference evidence="1" key="1">
    <citation type="journal article" date="2014" name="Front. Microbiol.">
        <title>High frequency of phylogenetically diverse reductive dehalogenase-homologous genes in deep subseafloor sedimentary metagenomes.</title>
        <authorList>
            <person name="Kawai M."/>
            <person name="Futagami T."/>
            <person name="Toyoda A."/>
            <person name="Takaki Y."/>
            <person name="Nishi S."/>
            <person name="Hori S."/>
            <person name="Arai W."/>
            <person name="Tsubouchi T."/>
            <person name="Morono Y."/>
            <person name="Uchiyama I."/>
            <person name="Ito T."/>
            <person name="Fujiyama A."/>
            <person name="Inagaki F."/>
            <person name="Takami H."/>
        </authorList>
    </citation>
    <scope>NUCLEOTIDE SEQUENCE</scope>
    <source>
        <strain evidence="1">Expedition CK06-06</strain>
    </source>
</reference>
<sequence>CSGEWLESFVYDFILQSDAFIEKVGATDIPDHEKGNYWFGGPLTGIWHAPSEGILPLIQNETGQLSTDEKDMAYQQKVGDRIKNFNFRKILRMTQFKKGRTVGQSPLISLLNVIAGQINLTGYIGNLYNGNIPKTVLNVGKKSEAEFERLITKLQQQMNRAQNPYGMVAVNVEKGFQVQQLMDSAESGKFIDTLRYYREEICTVFGMPPGKMGIAVSGKLGSTSDMDDVYYDIVERIHSKLERLIYNGIIKELGYKDWILKFNRIR</sequence>
<dbReference type="AlphaFoldDB" id="X0V2R9"/>
<protein>
    <recommendedName>
        <fullName evidence="2">Phage portal protein</fullName>
    </recommendedName>
</protein>
<gene>
    <name evidence="1" type="ORF">S01H1_42308</name>
</gene>
<feature type="non-terminal residue" evidence="1">
    <location>
        <position position="1"/>
    </location>
</feature>
<comment type="caution">
    <text evidence="1">The sequence shown here is derived from an EMBL/GenBank/DDBJ whole genome shotgun (WGS) entry which is preliminary data.</text>
</comment>
<dbReference type="Pfam" id="PF04860">
    <property type="entry name" value="Phage_portal"/>
    <property type="match status" value="1"/>
</dbReference>
<evidence type="ECO:0000313" key="1">
    <source>
        <dbReference type="EMBL" id="GAG05712.1"/>
    </source>
</evidence>
<dbReference type="InterPro" id="IPR006944">
    <property type="entry name" value="Phage/GTA_portal"/>
</dbReference>
<evidence type="ECO:0008006" key="2">
    <source>
        <dbReference type="Google" id="ProtNLM"/>
    </source>
</evidence>
<organism evidence="1">
    <name type="scientific">marine sediment metagenome</name>
    <dbReference type="NCBI Taxonomy" id="412755"/>
    <lineage>
        <taxon>unclassified sequences</taxon>
        <taxon>metagenomes</taxon>
        <taxon>ecological metagenomes</taxon>
    </lineage>
</organism>
<name>X0V2R9_9ZZZZ</name>